<sequence>MHESRAIEDGQVFGDRLARDREMVAQAGRRAGAVREQQVEQAAPDRVADRRPEFVVDGHRHRATTVGA</sequence>
<name>A0ABQ3IEM5_9PSEU</name>
<organism evidence="1 2">
    <name type="scientific">Amycolatopsis deserti</name>
    <dbReference type="NCBI Taxonomy" id="185696"/>
    <lineage>
        <taxon>Bacteria</taxon>
        <taxon>Bacillati</taxon>
        <taxon>Actinomycetota</taxon>
        <taxon>Actinomycetes</taxon>
        <taxon>Pseudonocardiales</taxon>
        <taxon>Pseudonocardiaceae</taxon>
        <taxon>Amycolatopsis</taxon>
    </lineage>
</organism>
<accession>A0ABQ3IEM5</accession>
<reference evidence="2" key="1">
    <citation type="journal article" date="2019" name="Int. J. Syst. Evol. Microbiol.">
        <title>The Global Catalogue of Microorganisms (GCM) 10K type strain sequencing project: providing services to taxonomists for standard genome sequencing and annotation.</title>
        <authorList>
            <consortium name="The Broad Institute Genomics Platform"/>
            <consortium name="The Broad Institute Genome Sequencing Center for Infectious Disease"/>
            <person name="Wu L."/>
            <person name="Ma J."/>
        </authorList>
    </citation>
    <scope>NUCLEOTIDE SEQUENCE [LARGE SCALE GENOMIC DNA]</scope>
    <source>
        <strain evidence="2">CGMCC 4.7677</strain>
    </source>
</reference>
<keyword evidence="2" id="KW-1185">Reference proteome</keyword>
<gene>
    <name evidence="1" type="ORF">GCM10017786_03320</name>
</gene>
<dbReference type="EMBL" id="BNAU01000001">
    <property type="protein sequence ID" value="GHE77309.1"/>
    <property type="molecule type" value="Genomic_DNA"/>
</dbReference>
<protein>
    <submittedName>
        <fullName evidence="1">Uncharacterized protein</fullName>
    </submittedName>
</protein>
<proteinExistence type="predicted"/>
<dbReference type="Proteomes" id="UP000605897">
    <property type="component" value="Unassembled WGS sequence"/>
</dbReference>
<comment type="caution">
    <text evidence="1">The sequence shown here is derived from an EMBL/GenBank/DDBJ whole genome shotgun (WGS) entry which is preliminary data.</text>
</comment>
<evidence type="ECO:0000313" key="2">
    <source>
        <dbReference type="Proteomes" id="UP000605897"/>
    </source>
</evidence>
<evidence type="ECO:0000313" key="1">
    <source>
        <dbReference type="EMBL" id="GHE77309.1"/>
    </source>
</evidence>